<keyword evidence="4" id="KW-1185">Reference proteome</keyword>
<reference evidence="3 4" key="1">
    <citation type="submission" date="2019-08" db="EMBL/GenBank/DDBJ databases">
        <authorList>
            <person name="Dhanesh K."/>
            <person name="Kumar G."/>
            <person name="Sasikala C."/>
            <person name="Venkata Ramana C."/>
        </authorList>
    </citation>
    <scope>NUCLEOTIDE SEQUENCE [LARGE SCALE GENOMIC DNA]</scope>
    <source>
        <strain evidence="3 4">JC645</strain>
    </source>
</reference>
<dbReference type="SUPFAM" id="SSF81296">
    <property type="entry name" value="E set domains"/>
    <property type="match status" value="1"/>
</dbReference>
<feature type="region of interest" description="Disordered" evidence="1">
    <location>
        <begin position="785"/>
        <end position="821"/>
    </location>
</feature>
<evidence type="ECO:0000256" key="1">
    <source>
        <dbReference type="SAM" id="MobiDB-lite"/>
    </source>
</evidence>
<protein>
    <submittedName>
        <fullName evidence="3">Esterase</fullName>
    </submittedName>
</protein>
<dbReference type="InterPro" id="IPR014756">
    <property type="entry name" value="Ig_E-set"/>
</dbReference>
<dbReference type="InterPro" id="IPR013783">
    <property type="entry name" value="Ig-like_fold"/>
</dbReference>
<dbReference type="InterPro" id="IPR000801">
    <property type="entry name" value="Esterase-like"/>
</dbReference>
<accession>A0A5M6DMB0</accession>
<dbReference type="CDD" id="cd02858">
    <property type="entry name" value="E_set_Esterase_N"/>
    <property type="match status" value="1"/>
</dbReference>
<feature type="compositionally biased region" description="Basic and acidic residues" evidence="1">
    <location>
        <begin position="309"/>
        <end position="327"/>
    </location>
</feature>
<feature type="region of interest" description="Disordered" evidence="1">
    <location>
        <begin position="22"/>
        <end position="52"/>
    </location>
</feature>
<dbReference type="InterPro" id="IPR050583">
    <property type="entry name" value="Mycobacterial_A85_antigen"/>
</dbReference>
<name>A0A5M6DMB0_9BACT</name>
<dbReference type="EMBL" id="VWOX01000001">
    <property type="protein sequence ID" value="KAA5547270.1"/>
    <property type="molecule type" value="Genomic_DNA"/>
</dbReference>
<dbReference type="PANTHER" id="PTHR48098">
    <property type="entry name" value="ENTEROCHELIN ESTERASE-RELATED"/>
    <property type="match status" value="1"/>
</dbReference>
<feature type="chain" id="PRO_5024416040" evidence="2">
    <location>
        <begin position="21"/>
        <end position="821"/>
    </location>
</feature>
<evidence type="ECO:0000313" key="3">
    <source>
        <dbReference type="EMBL" id="KAA5547270.1"/>
    </source>
</evidence>
<feature type="signal peptide" evidence="2">
    <location>
        <begin position="1"/>
        <end position="20"/>
    </location>
</feature>
<feature type="compositionally biased region" description="Polar residues" evidence="1">
    <location>
        <begin position="344"/>
        <end position="359"/>
    </location>
</feature>
<proteinExistence type="predicted"/>
<dbReference type="AlphaFoldDB" id="A0A5M6DMB0"/>
<evidence type="ECO:0000256" key="2">
    <source>
        <dbReference type="SAM" id="SignalP"/>
    </source>
</evidence>
<dbReference type="InterPro" id="IPR029058">
    <property type="entry name" value="AB_hydrolase_fold"/>
</dbReference>
<dbReference type="SUPFAM" id="SSF53474">
    <property type="entry name" value="alpha/beta-Hydrolases"/>
    <property type="match status" value="2"/>
</dbReference>
<keyword evidence="2" id="KW-0732">Signal</keyword>
<dbReference type="PANTHER" id="PTHR48098:SF1">
    <property type="entry name" value="DIACYLGLYCEROL ACYLTRANSFERASE_MYCOLYLTRANSFERASE AG85A"/>
    <property type="match status" value="1"/>
</dbReference>
<dbReference type="Proteomes" id="UP000324479">
    <property type="component" value="Unassembled WGS sequence"/>
</dbReference>
<dbReference type="RefSeq" id="WP_150074453.1">
    <property type="nucleotide sequence ID" value="NZ_VWOX01000001.1"/>
</dbReference>
<evidence type="ECO:0000313" key="4">
    <source>
        <dbReference type="Proteomes" id="UP000324479"/>
    </source>
</evidence>
<dbReference type="Pfam" id="PF00756">
    <property type="entry name" value="Esterase"/>
    <property type="match status" value="2"/>
</dbReference>
<gene>
    <name evidence="3" type="ORF">FYK55_02410</name>
</gene>
<dbReference type="Gene3D" id="3.40.50.1820">
    <property type="entry name" value="alpha/beta hydrolase"/>
    <property type="match status" value="2"/>
</dbReference>
<dbReference type="Gene3D" id="2.60.40.10">
    <property type="entry name" value="Immunoglobulins"/>
    <property type="match status" value="1"/>
</dbReference>
<organism evidence="3 4">
    <name type="scientific">Roseiconus nitratireducens</name>
    <dbReference type="NCBI Taxonomy" id="2605748"/>
    <lineage>
        <taxon>Bacteria</taxon>
        <taxon>Pseudomonadati</taxon>
        <taxon>Planctomycetota</taxon>
        <taxon>Planctomycetia</taxon>
        <taxon>Pirellulales</taxon>
        <taxon>Pirellulaceae</taxon>
        <taxon>Roseiconus</taxon>
    </lineage>
</organism>
<dbReference type="GO" id="GO:0016747">
    <property type="term" value="F:acyltransferase activity, transferring groups other than amino-acyl groups"/>
    <property type="evidence" value="ECO:0007669"/>
    <property type="project" value="TreeGrafter"/>
</dbReference>
<sequence length="821" mass="91743">MKERLVVLALCLVQIACVSAQEASPEQPQRGRPRGGFGGPIELGPNDIQTYPDPPENIVEERDGIPHGKLEMIDYESKTVGTTRKMNVYTPPGYSPDKEYPVLYLLHGIGGDETEWQRFASPNVMLDNLIADDKAVPMIVVMPNGRAQKNDRAEGNVFESAPAFAAFEQDLFEDVIPAIESRYSVREDRKHRALAGLSMGGGQSLNFGLSHLDKFAWIGGFSSAPNTKAPEELVPNPAETKQQLDLLWLSCGNQDGLIRVSQRLQRYLKENEVPHVWNVDSHGHDPTHWRNNLYHFVQLLFQEPSDESSDAKETSVEPSEASEKTADEASSNTPEGITEDFQPAPTNQPGRDYPQVNSQGRIKFKVVAPEANSVSTTFRDSTEFVKDDDGAWIGYSRPLDEGFHYYELVIDGAHVPDPNSKYYFGAMRWGSGIEIPAQDREFYALKQVPHGQVREIFFHSDSTDTERRAFVYTPPGYDSDQSKRYPVLYLQHGWGENEYGWSVQGHAGLIMDNLIAKGQIEPFLIVMTYGMTNEVRFGGLRNFDISDFETVLVDELIPYVDTNFRTLDDQPNRAMAGLSMGSMETKLITLRNLDKFSHIGLFSGATIGKEDVEETEDFANKVKLVFVSYGSKEVDGGRTRRGGDPAATVEQLKELGINAHYYLSPETAHEWQTWRRSLKEFAPMLFRSEDELSGTWNVDFETRIGLQRYAISFKRQAGTLSATAKAEVNGRSRDVEFQEVQSDGETVSFVENLTFGDNQIRIEYEGHVAGDTMQVSRKVGQFATEQGKATRVSSVGEPNEGNAKATSETRSDARQQAAAEG</sequence>
<comment type="caution">
    <text evidence="3">The sequence shown here is derived from an EMBL/GenBank/DDBJ whole genome shotgun (WGS) entry which is preliminary data.</text>
</comment>
<feature type="region of interest" description="Disordered" evidence="1">
    <location>
        <begin position="305"/>
        <end position="359"/>
    </location>
</feature>